<evidence type="ECO:0000313" key="2">
    <source>
        <dbReference type="Proteomes" id="UP000001075"/>
    </source>
</evidence>
<gene>
    <name evidence="1" type="ORF">I79_015672</name>
</gene>
<dbReference type="AlphaFoldDB" id="G3HXF0"/>
<dbReference type="EMBL" id="JH000867">
    <property type="protein sequence ID" value="EGW14015.1"/>
    <property type="molecule type" value="Genomic_DNA"/>
</dbReference>
<dbReference type="InParanoid" id="G3HXF0"/>
<evidence type="ECO:0000313" key="1">
    <source>
        <dbReference type="EMBL" id="EGW14015.1"/>
    </source>
</evidence>
<name>G3HXF0_CRIGR</name>
<sequence length="68" mass="7768">MTNLQHLNSENPTYLFKCPKRRCPLSNSLLQCIIGHKIGFSDLPILPPLWNDFFLPELIALFLSPITS</sequence>
<accession>G3HXF0</accession>
<organism evidence="1 2">
    <name type="scientific">Cricetulus griseus</name>
    <name type="common">Chinese hamster</name>
    <name type="synonym">Cricetulus barabensis griseus</name>
    <dbReference type="NCBI Taxonomy" id="10029"/>
    <lineage>
        <taxon>Eukaryota</taxon>
        <taxon>Metazoa</taxon>
        <taxon>Chordata</taxon>
        <taxon>Craniata</taxon>
        <taxon>Vertebrata</taxon>
        <taxon>Euteleostomi</taxon>
        <taxon>Mammalia</taxon>
        <taxon>Eutheria</taxon>
        <taxon>Euarchontoglires</taxon>
        <taxon>Glires</taxon>
        <taxon>Rodentia</taxon>
        <taxon>Myomorpha</taxon>
        <taxon>Muroidea</taxon>
        <taxon>Cricetidae</taxon>
        <taxon>Cricetinae</taxon>
        <taxon>Cricetulus</taxon>
    </lineage>
</organism>
<proteinExistence type="predicted"/>
<dbReference type="Proteomes" id="UP000001075">
    <property type="component" value="Unassembled WGS sequence"/>
</dbReference>
<protein>
    <submittedName>
        <fullName evidence="1">Uncharacterized protein</fullName>
    </submittedName>
</protein>
<reference evidence="2" key="1">
    <citation type="journal article" date="2011" name="Nat. Biotechnol.">
        <title>The genomic sequence of the Chinese hamster ovary (CHO)-K1 cell line.</title>
        <authorList>
            <person name="Xu X."/>
            <person name="Nagarajan H."/>
            <person name="Lewis N.E."/>
            <person name="Pan S."/>
            <person name="Cai Z."/>
            <person name="Liu X."/>
            <person name="Chen W."/>
            <person name="Xie M."/>
            <person name="Wang W."/>
            <person name="Hammond S."/>
            <person name="Andersen M.R."/>
            <person name="Neff N."/>
            <person name="Passarelli B."/>
            <person name="Koh W."/>
            <person name="Fan H.C."/>
            <person name="Wang J."/>
            <person name="Gui Y."/>
            <person name="Lee K.H."/>
            <person name="Betenbaugh M.J."/>
            <person name="Quake S.R."/>
            <person name="Famili I."/>
            <person name="Palsson B.O."/>
            <person name="Wang J."/>
        </authorList>
    </citation>
    <scope>NUCLEOTIDE SEQUENCE [LARGE SCALE GENOMIC DNA]</scope>
    <source>
        <strain evidence="2">CHO K1 cell line</strain>
    </source>
</reference>